<dbReference type="CDD" id="cd00067">
    <property type="entry name" value="GAL4"/>
    <property type="match status" value="1"/>
</dbReference>
<dbReference type="OMA" id="TIYNWHT"/>
<sequence>MPQKCTLGPYDQRKKVRRCGNCASRKVKCVGGFPCELCIRTGKACQRRSSKPSGEIFVLYEKKDCVPLPKPMSTDTKTLHVDYFVAFLRRNRFAHCTDALVNKLLPLVNESQLLSSIASAIGMLDASRRGTCVSYAKVESPRFLAFKSYSCSIKSLSTAILDPTVSLRDDVLWATFFLGLFELMVDPSGDGWAKHMLHGTSRLLRAAGPGQTVSDSRRAFLEVFRIFEANRAVLYGESTILSCPDWAAVFSIYEQRHIEDQESLSRISLVMVQISVFNARFYQYVATVTDFGNFDPILENFGLEATAIHNEIASLHAQTTNTGLVGLPGLQYYQTLLYCNTMSIFLFNTFDYYHCWHLDRPPYMSAHEISRHVDQISQLAELILNTPGGSGVLLIFPLRVAGTRADTDVQRSKVLALLDHIARCGFIVANRIRDDLQELWDWKANILEICPR</sequence>
<organism evidence="5 6">
    <name type="scientific">Aspergillus terreus (strain NIH 2624 / FGSC A1156)</name>
    <dbReference type="NCBI Taxonomy" id="341663"/>
    <lineage>
        <taxon>Eukaryota</taxon>
        <taxon>Fungi</taxon>
        <taxon>Dikarya</taxon>
        <taxon>Ascomycota</taxon>
        <taxon>Pezizomycotina</taxon>
        <taxon>Eurotiomycetes</taxon>
        <taxon>Eurotiomycetidae</taxon>
        <taxon>Eurotiales</taxon>
        <taxon>Aspergillaceae</taxon>
        <taxon>Aspergillus</taxon>
        <taxon>Aspergillus subgen. Circumdati</taxon>
    </lineage>
</organism>
<dbReference type="eggNOG" id="ENOG502S0PW">
    <property type="taxonomic scope" value="Eukaryota"/>
</dbReference>
<evidence type="ECO:0000313" key="5">
    <source>
        <dbReference type="EMBL" id="EAU29433.1"/>
    </source>
</evidence>
<gene>
    <name evidence="5" type="ORF">ATEG_09984</name>
</gene>
<dbReference type="PANTHER" id="PTHR38111:SF2">
    <property type="entry name" value="FINGER DOMAIN PROTEIN, PUTATIVE (AFU_ORTHOLOGUE AFUA_1G01560)-RELATED"/>
    <property type="match status" value="1"/>
</dbReference>
<protein>
    <submittedName>
        <fullName evidence="5">Uncharacterized protein</fullName>
    </submittedName>
</protein>
<evidence type="ECO:0000256" key="1">
    <source>
        <dbReference type="ARBA" id="ARBA00023015"/>
    </source>
</evidence>
<dbReference type="InterPro" id="IPR036864">
    <property type="entry name" value="Zn2-C6_fun-type_DNA-bd_sf"/>
</dbReference>
<dbReference type="SUPFAM" id="SSF57701">
    <property type="entry name" value="Zn2/Cys6 DNA-binding domain"/>
    <property type="match status" value="1"/>
</dbReference>
<name>Q0C8K0_ASPTN</name>
<dbReference type="InterPro" id="IPR021858">
    <property type="entry name" value="Fun_TF"/>
</dbReference>
<keyword evidence="3" id="KW-0804">Transcription</keyword>
<dbReference type="PANTHER" id="PTHR38111">
    <property type="entry name" value="ZN(2)-C6 FUNGAL-TYPE DOMAIN-CONTAINING PROTEIN-RELATED"/>
    <property type="match status" value="1"/>
</dbReference>
<dbReference type="GO" id="GO:0008270">
    <property type="term" value="F:zinc ion binding"/>
    <property type="evidence" value="ECO:0007669"/>
    <property type="project" value="InterPro"/>
</dbReference>
<dbReference type="EMBL" id="CH476609">
    <property type="protein sequence ID" value="EAU29433.1"/>
    <property type="molecule type" value="Genomic_DNA"/>
</dbReference>
<dbReference type="GO" id="GO:0009893">
    <property type="term" value="P:positive regulation of metabolic process"/>
    <property type="evidence" value="ECO:0007669"/>
    <property type="project" value="UniProtKB-ARBA"/>
</dbReference>
<dbReference type="OrthoDB" id="194358at2759"/>
<dbReference type="InterPro" id="IPR001138">
    <property type="entry name" value="Zn2Cys6_DnaBD"/>
</dbReference>
<reference evidence="6" key="1">
    <citation type="submission" date="2005-09" db="EMBL/GenBank/DDBJ databases">
        <title>Annotation of the Aspergillus terreus NIH2624 genome.</title>
        <authorList>
            <person name="Birren B.W."/>
            <person name="Lander E.S."/>
            <person name="Galagan J.E."/>
            <person name="Nusbaum C."/>
            <person name="Devon K."/>
            <person name="Henn M."/>
            <person name="Ma L.-J."/>
            <person name="Jaffe D.B."/>
            <person name="Butler J."/>
            <person name="Alvarez P."/>
            <person name="Gnerre S."/>
            <person name="Grabherr M."/>
            <person name="Kleber M."/>
            <person name="Mauceli E.W."/>
            <person name="Brockman W."/>
            <person name="Rounsley S."/>
            <person name="Young S.K."/>
            <person name="LaButti K."/>
            <person name="Pushparaj V."/>
            <person name="DeCaprio D."/>
            <person name="Crawford M."/>
            <person name="Koehrsen M."/>
            <person name="Engels R."/>
            <person name="Montgomery P."/>
            <person name="Pearson M."/>
            <person name="Howarth C."/>
            <person name="Larson L."/>
            <person name="Luoma S."/>
            <person name="White J."/>
            <person name="Alvarado L."/>
            <person name="Kodira C.D."/>
            <person name="Zeng Q."/>
            <person name="Oleary S."/>
            <person name="Yandava C."/>
            <person name="Denning D.W."/>
            <person name="Nierman W.C."/>
            <person name="Milne T."/>
            <person name="Madden K."/>
        </authorList>
    </citation>
    <scope>NUCLEOTIDE SEQUENCE [LARGE SCALE GENOMIC DNA]</scope>
    <source>
        <strain evidence="6">NIH 2624 / FGSC A1156</strain>
    </source>
</reference>
<keyword evidence="2" id="KW-0238">DNA-binding</keyword>
<dbReference type="GO" id="GO:0000981">
    <property type="term" value="F:DNA-binding transcription factor activity, RNA polymerase II-specific"/>
    <property type="evidence" value="ECO:0007669"/>
    <property type="project" value="InterPro"/>
</dbReference>
<dbReference type="GeneID" id="4319625"/>
<dbReference type="HOGENOM" id="CLU_044233_0_0_1"/>
<keyword evidence="4" id="KW-0539">Nucleus</keyword>
<dbReference type="InterPro" id="IPR053178">
    <property type="entry name" value="Osmoadaptation_assoc"/>
</dbReference>
<dbReference type="Pfam" id="PF11951">
    <property type="entry name" value="Fungal_trans_2"/>
    <property type="match status" value="1"/>
</dbReference>
<dbReference type="GO" id="GO:0003677">
    <property type="term" value="F:DNA binding"/>
    <property type="evidence" value="ECO:0007669"/>
    <property type="project" value="UniProtKB-KW"/>
</dbReference>
<dbReference type="Proteomes" id="UP000007963">
    <property type="component" value="Unassembled WGS sequence"/>
</dbReference>
<evidence type="ECO:0000313" key="6">
    <source>
        <dbReference type="Proteomes" id="UP000007963"/>
    </source>
</evidence>
<evidence type="ECO:0000256" key="3">
    <source>
        <dbReference type="ARBA" id="ARBA00023163"/>
    </source>
</evidence>
<evidence type="ECO:0000256" key="4">
    <source>
        <dbReference type="ARBA" id="ARBA00023242"/>
    </source>
</evidence>
<dbReference type="VEuPathDB" id="FungiDB:ATEG_09984"/>
<accession>Q0C8K0</accession>
<proteinExistence type="predicted"/>
<keyword evidence="1" id="KW-0805">Transcription regulation</keyword>
<dbReference type="RefSeq" id="XP_001209286.1">
    <property type="nucleotide sequence ID" value="XM_001209286.1"/>
</dbReference>
<dbReference type="AlphaFoldDB" id="Q0C8K0"/>
<evidence type="ECO:0000256" key="2">
    <source>
        <dbReference type="ARBA" id="ARBA00023125"/>
    </source>
</evidence>